<feature type="compositionally biased region" description="Basic and acidic residues" evidence="1">
    <location>
        <begin position="475"/>
        <end position="484"/>
    </location>
</feature>
<feature type="region of interest" description="Disordered" evidence="1">
    <location>
        <begin position="458"/>
        <end position="513"/>
    </location>
</feature>
<accession>A0A852ZJM3</accession>
<keyword evidence="2" id="KW-1133">Transmembrane helix</keyword>
<protein>
    <recommendedName>
        <fullName evidence="3">NAD(+)--protein-arginine ADP-ribosyltransferase Tre1-like N-terminal domain-containing protein</fullName>
    </recommendedName>
</protein>
<dbReference type="InterPro" id="IPR049195">
    <property type="entry name" value="Tre1-like_N"/>
</dbReference>
<proteinExistence type="predicted"/>
<evidence type="ECO:0000313" key="5">
    <source>
        <dbReference type="Proteomes" id="UP000579605"/>
    </source>
</evidence>
<reference evidence="4 5" key="1">
    <citation type="submission" date="2020-07" db="EMBL/GenBank/DDBJ databases">
        <title>Sequencing the genomes of 1000 actinobacteria strains.</title>
        <authorList>
            <person name="Klenk H.-P."/>
        </authorList>
    </citation>
    <scope>NUCLEOTIDE SEQUENCE [LARGE SCALE GENOMIC DNA]</scope>
    <source>
        <strain evidence="4 5">DSM 18448</strain>
    </source>
</reference>
<gene>
    <name evidence="4" type="ORF">F4554_005081</name>
</gene>
<dbReference type="Pfam" id="PF21724">
    <property type="entry name" value="DUF6861"/>
    <property type="match status" value="1"/>
</dbReference>
<feature type="region of interest" description="Disordered" evidence="1">
    <location>
        <begin position="359"/>
        <end position="446"/>
    </location>
</feature>
<evidence type="ECO:0000259" key="3">
    <source>
        <dbReference type="Pfam" id="PF21724"/>
    </source>
</evidence>
<feature type="transmembrane region" description="Helical" evidence="2">
    <location>
        <begin position="230"/>
        <end position="250"/>
    </location>
</feature>
<comment type="caution">
    <text evidence="4">The sequence shown here is derived from an EMBL/GenBank/DDBJ whole genome shotgun (WGS) entry which is preliminary data.</text>
</comment>
<sequence length="644" mass="68679">MAFVREEGLNLRAGPDQTSTSMAKLAFGARVHVVEDESLHPGWQKVATATKGVGFLYAPRIHFPPRDLIEQDPGLTMVRIRSGQTFWGLVKEQYGIRGNESTADQNINHFINAIRAVNKGDAFVVKTDWMDDVGNWLISGRDASDTLLKAGYDLWIPSFGFAARMDVGSGTVTGEVTRLVKKIEQKLKDFRDAVAAAHKYILPSITHHAGDAALGLLTGLVDFAVDAAKILGVSTAVGALIGALFGGVGAVPGAEIGFEVGLLILEAYGLAMLIEAIVSVAGSLLGQLASFIGQVWNANGDKKKIDQAGQTLADALGILVSAILVVVAAYLMKKGGEALSGTRFAKTVGESRLAKWFAERQRGSTTRKTVERANTTAGSAEAKASAPPRSGGASASGVGDDFTVETHPPALEPVVETRRSGTSRPPKPQPAANRGRATSEPHPGSTAEDIAAVHDELTEGTGSGRRSPSDPDELNSPRERRTADEGEVPGAPRKPYRPPGATAPPPPSAPPSVRRAWLRKRLQQHVDAARARFEVEGYTRNQEIDIRTNPRAAARHRGSRIDAFAKESVMNDPDLAAVVTAPDFVPEPDFIDSSLRTPGDDWFDATTVTSWQQHLRKYQARYGGGGLLDTGRLTGPPSPTAEPN</sequence>
<dbReference type="EMBL" id="JACBZH010000001">
    <property type="protein sequence ID" value="NYH92443.1"/>
    <property type="molecule type" value="Genomic_DNA"/>
</dbReference>
<feature type="compositionally biased region" description="Polar residues" evidence="1">
    <location>
        <begin position="363"/>
        <end position="378"/>
    </location>
</feature>
<feature type="transmembrane region" description="Helical" evidence="2">
    <location>
        <begin position="312"/>
        <end position="332"/>
    </location>
</feature>
<organism evidence="4 5">
    <name type="scientific">Actinopolymorpha rutila</name>
    <dbReference type="NCBI Taxonomy" id="446787"/>
    <lineage>
        <taxon>Bacteria</taxon>
        <taxon>Bacillati</taxon>
        <taxon>Actinomycetota</taxon>
        <taxon>Actinomycetes</taxon>
        <taxon>Propionibacteriales</taxon>
        <taxon>Actinopolymorphaceae</taxon>
        <taxon>Actinopolymorpha</taxon>
    </lineage>
</organism>
<dbReference type="AlphaFoldDB" id="A0A852ZJM3"/>
<keyword evidence="2" id="KW-0472">Membrane</keyword>
<name>A0A852ZJM3_9ACTN</name>
<feature type="compositionally biased region" description="Low complexity" evidence="1">
    <location>
        <begin position="384"/>
        <end position="399"/>
    </location>
</feature>
<feature type="domain" description="NAD(+)--protein-arginine ADP-ribosyltransferase Tre1-like N-terminal" evidence="3">
    <location>
        <begin position="189"/>
        <end position="361"/>
    </location>
</feature>
<feature type="compositionally biased region" description="Pro residues" evidence="1">
    <location>
        <begin position="497"/>
        <end position="510"/>
    </location>
</feature>
<dbReference type="Proteomes" id="UP000579605">
    <property type="component" value="Unassembled WGS sequence"/>
</dbReference>
<feature type="region of interest" description="Disordered" evidence="1">
    <location>
        <begin position="625"/>
        <end position="644"/>
    </location>
</feature>
<evidence type="ECO:0000256" key="1">
    <source>
        <dbReference type="SAM" id="MobiDB-lite"/>
    </source>
</evidence>
<feature type="transmembrane region" description="Helical" evidence="2">
    <location>
        <begin position="270"/>
        <end position="292"/>
    </location>
</feature>
<evidence type="ECO:0000256" key="2">
    <source>
        <dbReference type="SAM" id="Phobius"/>
    </source>
</evidence>
<dbReference type="Gene3D" id="2.30.30.40">
    <property type="entry name" value="SH3 Domains"/>
    <property type="match status" value="1"/>
</dbReference>
<keyword evidence="2" id="KW-0812">Transmembrane</keyword>
<dbReference type="RefSeq" id="WP_179789870.1">
    <property type="nucleotide sequence ID" value="NZ_BAAARR010000005.1"/>
</dbReference>
<keyword evidence="5" id="KW-1185">Reference proteome</keyword>
<evidence type="ECO:0000313" key="4">
    <source>
        <dbReference type="EMBL" id="NYH92443.1"/>
    </source>
</evidence>